<evidence type="ECO:0000259" key="2">
    <source>
        <dbReference type="Pfam" id="PF11835"/>
    </source>
</evidence>
<protein>
    <recommendedName>
        <fullName evidence="5">NB-ARC domain-containing protein</fullName>
    </recommendedName>
</protein>
<dbReference type="AlphaFoldDB" id="A0A0E0J7X0"/>
<accession>A0A0E0J7X0</accession>
<reference evidence="3" key="1">
    <citation type="submission" date="2015-04" db="UniProtKB">
        <authorList>
            <consortium name="EnsemblPlants"/>
        </authorList>
    </citation>
    <scope>IDENTIFICATION</scope>
    <source>
        <strain evidence="3">SL10</strain>
    </source>
</reference>
<keyword evidence="4" id="KW-1185">Reference proteome</keyword>
<sequence>MDFVFAGKSATAVVIVDLIKKASAYLDTDCMSDRLQPSRDKLYQDLQMVGSFSKMKWRFMKSLTHSADQVSTLKRIGEGIKALERVIAEASGLPVLTQQFMRAHLLHQDHRETYVMADSMLCQHKERDLIVRWLINSLDDDSETQLMDRDNMVSEPTIRGIPGQEARWMTHSGSSDVQRLDPSIGGGCTRGACQVFREMPSWLGAGAGAALRVQVSQVLYSVTSEVLHQVYNGYGVVAVQVLATSCWGVEVLVWFRSSCDTERARSDTNERNIYDGCCLLDVQHTQSFPGNGANVMPTKCSTLGPSYATTTSGAKSIPAATERVFLATKASLAPSTSSTTMTTPAPSTETKDVGAGMDKAALKSEETTQDLYTKMMAMIDKLLETCRDTKEDYTMSVDSNGDAAAQCVNIDPVPILLEVSNEANSTQLVNTNKLCLVKVKSTKDLKKRKKEKVDGDASGMVTDDCVAFTNVDTKLISVFRPFRDVSLILCRSNYIAVANLPAVSSECEVCYDDFVLRADFTARLLVVPSWRPAGPLDFRFLPWLDIINQGSEGVVVKLLQPWPPPTQAEVKAKKKVLNLYGQKPEVQIIVTVCSVSKAAIKGLQLLGERMLHEEQLKCEVVKSSWYSFSNLLVGDIMDIALPMQSLRQVILSYGLAQSQNENSVIQEAMSCCQFKFSANYVMSPSQWRKDIVDSPTDKGFHFQEMIKQQIDGVDKRLLYYHQISTVFCSVSKDVLYDVTWTPIMPSKWIHGVAIGRIGLLSTFALMHFLEAWTMQLATKLGVIKFGLDKLPNHSDGSIMAMALLLAQSLEARFIEWAVYVGSTNYERSSTCLTQQFIPGWPEYSVRAELVQFQRGKVTITQYHLHLQAIVVFVQILLEFVHSDKILQEQVQPPLAIESPVRVSWDPGGSDASAWGQAEIYGGRNVTDRLVSNQITKQQEFHHEQIFSQQCYFWRWKMGKYRGLEGCPCQCADLDGMEQILREKLSSTKAALLVLDDVWEDKARDQLEKLFCVLKASKTRSKILLTTRTQSVQLITGCKELKLRLHELDDDENLDLFWRYAFAGQEVGAEDYLELGKIGAEIAKKLGGTPMTTGIDFFKICVILEQQQQGECKRLTNPEDSRDVKSSVRHISIAGIKNFSVGDVKELLRLTKLLTIIIEDHGDVEEDVVYAMAEVVQNSKSLRLLECSLFKRCHFPDRLSGLKHLRHVKISML</sequence>
<organism evidence="3">
    <name type="scientific">Oryza nivara</name>
    <name type="common">Indian wild rice</name>
    <name type="synonym">Oryza sativa f. spontanea</name>
    <dbReference type="NCBI Taxonomy" id="4536"/>
    <lineage>
        <taxon>Eukaryota</taxon>
        <taxon>Viridiplantae</taxon>
        <taxon>Streptophyta</taxon>
        <taxon>Embryophyta</taxon>
        <taxon>Tracheophyta</taxon>
        <taxon>Spermatophyta</taxon>
        <taxon>Magnoliopsida</taxon>
        <taxon>Liliopsida</taxon>
        <taxon>Poales</taxon>
        <taxon>Poaceae</taxon>
        <taxon>BOP clade</taxon>
        <taxon>Oryzoideae</taxon>
        <taxon>Oryzeae</taxon>
        <taxon>Oryzinae</taxon>
        <taxon>Oryza</taxon>
    </lineage>
</organism>
<dbReference type="Pfam" id="PF11835">
    <property type="entry name" value="RRM_8"/>
    <property type="match status" value="1"/>
</dbReference>
<dbReference type="Gene3D" id="3.30.70.330">
    <property type="match status" value="1"/>
</dbReference>
<feature type="domain" description="PTBP1-like RNA recognition motif 2" evidence="2">
    <location>
        <begin position="199"/>
        <end position="287"/>
    </location>
</feature>
<proteinExistence type="predicted"/>
<evidence type="ECO:0008006" key="5">
    <source>
        <dbReference type="Google" id="ProtNLM"/>
    </source>
</evidence>
<dbReference type="Gene3D" id="3.40.50.300">
    <property type="entry name" value="P-loop containing nucleotide triphosphate hydrolases"/>
    <property type="match status" value="1"/>
</dbReference>
<dbReference type="InterPro" id="IPR012677">
    <property type="entry name" value="Nucleotide-bd_a/b_plait_sf"/>
</dbReference>
<dbReference type="PANTHER" id="PTHR36766">
    <property type="entry name" value="PLANT BROAD-SPECTRUM MILDEW RESISTANCE PROTEIN RPW8"/>
    <property type="match status" value="1"/>
</dbReference>
<dbReference type="InterPro" id="IPR002182">
    <property type="entry name" value="NB-ARC"/>
</dbReference>
<feature type="domain" description="NB-ARC" evidence="1">
    <location>
        <begin position="986"/>
        <end position="1063"/>
    </location>
</feature>
<dbReference type="HOGENOM" id="CLU_304491_0_0_1"/>
<dbReference type="InterPro" id="IPR027417">
    <property type="entry name" value="P-loop_NTPase"/>
</dbReference>
<dbReference type="PANTHER" id="PTHR36766:SF64">
    <property type="entry name" value="OS12G0206100 PROTEIN"/>
    <property type="match status" value="1"/>
</dbReference>
<dbReference type="InterPro" id="IPR021790">
    <property type="entry name" value="PTBP1-like_RRM2"/>
</dbReference>
<dbReference type="Pfam" id="PF00931">
    <property type="entry name" value="NB-ARC"/>
    <property type="match status" value="1"/>
</dbReference>
<evidence type="ECO:0000313" key="4">
    <source>
        <dbReference type="Proteomes" id="UP000006591"/>
    </source>
</evidence>
<name>A0A0E0J7X0_ORYNI</name>
<dbReference type="Proteomes" id="UP000006591">
    <property type="component" value="Chromosome 12"/>
</dbReference>
<evidence type="ECO:0000259" key="1">
    <source>
        <dbReference type="Pfam" id="PF00931"/>
    </source>
</evidence>
<evidence type="ECO:0000313" key="3">
    <source>
        <dbReference type="EnsemblPlants" id="ONIVA12G05600.1"/>
    </source>
</evidence>
<dbReference type="SUPFAM" id="SSF52540">
    <property type="entry name" value="P-loop containing nucleoside triphosphate hydrolases"/>
    <property type="match status" value="1"/>
</dbReference>
<dbReference type="CDD" id="cd12422">
    <property type="entry name" value="RRM2_PTBP1_hnRNPL_like"/>
    <property type="match status" value="1"/>
</dbReference>
<reference evidence="3" key="2">
    <citation type="submission" date="2018-04" db="EMBL/GenBank/DDBJ databases">
        <title>OnivRS2 (Oryza nivara Reference Sequence Version 2).</title>
        <authorList>
            <person name="Zhang J."/>
            <person name="Kudrna D."/>
            <person name="Lee S."/>
            <person name="Talag J."/>
            <person name="Rajasekar S."/>
            <person name="Welchert J."/>
            <person name="Hsing Y.-I."/>
            <person name="Wing R.A."/>
        </authorList>
    </citation>
    <scope>NUCLEOTIDE SEQUENCE [LARGE SCALE GENOMIC DNA]</scope>
    <source>
        <strain evidence="3">SL10</strain>
    </source>
</reference>
<dbReference type="GO" id="GO:0043531">
    <property type="term" value="F:ADP binding"/>
    <property type="evidence" value="ECO:0007669"/>
    <property type="project" value="InterPro"/>
</dbReference>
<dbReference type="STRING" id="4536.A0A0E0J7X0"/>
<dbReference type="eggNOG" id="KOG1190">
    <property type="taxonomic scope" value="Eukaryota"/>
</dbReference>
<dbReference type="EnsemblPlants" id="ONIVA12G05600.1">
    <property type="protein sequence ID" value="ONIVA12G05600.1"/>
    <property type="gene ID" value="ONIVA12G05600"/>
</dbReference>
<dbReference type="Gramene" id="ONIVA12G05600.1">
    <property type="protein sequence ID" value="ONIVA12G05600.1"/>
    <property type="gene ID" value="ONIVA12G05600"/>
</dbReference>
<dbReference type="OMA" id="DIMDIAL"/>